<evidence type="ECO:0000313" key="4">
    <source>
        <dbReference type="Proteomes" id="UP000070444"/>
    </source>
</evidence>
<keyword evidence="1" id="KW-0812">Transmembrane</keyword>
<dbReference type="EMBL" id="KQ964632">
    <property type="protein sequence ID" value="KXN67508.1"/>
    <property type="molecule type" value="Genomic_DNA"/>
</dbReference>
<proteinExistence type="predicted"/>
<feature type="transmembrane region" description="Helical" evidence="1">
    <location>
        <begin position="98"/>
        <end position="121"/>
    </location>
</feature>
<protein>
    <recommendedName>
        <fullName evidence="2">RGS domain-containing protein</fullName>
    </recommendedName>
</protein>
<dbReference type="InterPro" id="IPR044926">
    <property type="entry name" value="RGS_subdomain_2"/>
</dbReference>
<feature type="domain" description="RGS" evidence="2">
    <location>
        <begin position="2"/>
        <end position="57"/>
    </location>
</feature>
<feature type="transmembrane region" description="Helical" evidence="1">
    <location>
        <begin position="218"/>
        <end position="236"/>
    </location>
</feature>
<dbReference type="Gene3D" id="1.10.167.10">
    <property type="entry name" value="Regulator of G-protein Signalling 4, domain 2"/>
    <property type="match status" value="1"/>
</dbReference>
<evidence type="ECO:0000259" key="2">
    <source>
        <dbReference type="Pfam" id="PF00615"/>
    </source>
</evidence>
<dbReference type="AlphaFoldDB" id="A0A137NXV4"/>
<keyword evidence="1" id="KW-1133">Transmembrane helix</keyword>
<keyword evidence="1" id="KW-0472">Membrane</keyword>
<name>A0A137NXV4_CONC2</name>
<dbReference type="PANTHER" id="PTHR39466:SF1">
    <property type="entry name" value="RGS DOMAIN-CONTAINING PROTEIN"/>
    <property type="match status" value="1"/>
</dbReference>
<feature type="transmembrane region" description="Helical" evidence="1">
    <location>
        <begin position="69"/>
        <end position="92"/>
    </location>
</feature>
<organism evidence="3 4">
    <name type="scientific">Conidiobolus coronatus (strain ATCC 28846 / CBS 209.66 / NRRL 28638)</name>
    <name type="common">Delacroixia coronata</name>
    <dbReference type="NCBI Taxonomy" id="796925"/>
    <lineage>
        <taxon>Eukaryota</taxon>
        <taxon>Fungi</taxon>
        <taxon>Fungi incertae sedis</taxon>
        <taxon>Zoopagomycota</taxon>
        <taxon>Entomophthoromycotina</taxon>
        <taxon>Entomophthoromycetes</taxon>
        <taxon>Entomophthorales</taxon>
        <taxon>Ancylistaceae</taxon>
        <taxon>Conidiobolus</taxon>
    </lineage>
</organism>
<dbReference type="InterPro" id="IPR016137">
    <property type="entry name" value="RGS"/>
</dbReference>
<evidence type="ECO:0000256" key="1">
    <source>
        <dbReference type="SAM" id="Phobius"/>
    </source>
</evidence>
<dbReference type="Proteomes" id="UP000070444">
    <property type="component" value="Unassembled WGS sequence"/>
</dbReference>
<dbReference type="SUPFAM" id="SSF48097">
    <property type="entry name" value="Regulator of G-protein signaling, RGS"/>
    <property type="match status" value="1"/>
</dbReference>
<sequence>MHTFFSSDSNLELNLPYSITSKLFKNLKKSTEPGVFLETYEHIYNTLNYNSFPKFIKFNEKKLTNINQLFNILLIVILAVLIITVYTILFIFRANRWIRLICFPLWFLFFASILCAIYSVFNLANILGLFKSRVKSGEGNWVRQSIMSSNTFLKQRPQSMNKKEEDMTSFWSQSFLNNHQQKNMSSSKLLDPIRASLMPGGREQIKAISYLKLVKNRIVILSLIASLTCTIPFLIFPF</sequence>
<dbReference type="Pfam" id="PF00615">
    <property type="entry name" value="RGS"/>
    <property type="match status" value="1"/>
</dbReference>
<reference evidence="3 4" key="1">
    <citation type="journal article" date="2015" name="Genome Biol. Evol.">
        <title>Phylogenomic analyses indicate that early fungi evolved digesting cell walls of algal ancestors of land plants.</title>
        <authorList>
            <person name="Chang Y."/>
            <person name="Wang S."/>
            <person name="Sekimoto S."/>
            <person name="Aerts A.L."/>
            <person name="Choi C."/>
            <person name="Clum A."/>
            <person name="LaButti K.M."/>
            <person name="Lindquist E.A."/>
            <person name="Yee Ngan C."/>
            <person name="Ohm R.A."/>
            <person name="Salamov A.A."/>
            <person name="Grigoriev I.V."/>
            <person name="Spatafora J.W."/>
            <person name="Berbee M.L."/>
        </authorList>
    </citation>
    <scope>NUCLEOTIDE SEQUENCE [LARGE SCALE GENOMIC DNA]</scope>
    <source>
        <strain evidence="3 4">NRRL 28638</strain>
    </source>
</reference>
<dbReference type="PANTHER" id="PTHR39466">
    <property type="entry name" value="RGS DOMAIN-CONTAINING PROTEIN"/>
    <property type="match status" value="1"/>
</dbReference>
<accession>A0A137NXV4</accession>
<dbReference type="InterPro" id="IPR036305">
    <property type="entry name" value="RGS_sf"/>
</dbReference>
<keyword evidence="4" id="KW-1185">Reference proteome</keyword>
<evidence type="ECO:0000313" key="3">
    <source>
        <dbReference type="EMBL" id="KXN67508.1"/>
    </source>
</evidence>
<gene>
    <name evidence="3" type="ORF">CONCODRAFT_115566</name>
</gene>